<accession>A0A520N4I6</accession>
<comment type="caution">
    <text evidence="2">The sequence shown here is derived from an EMBL/GenBank/DDBJ whole genome shotgun (WGS) entry which is preliminary data.</text>
</comment>
<evidence type="ECO:0000313" key="2">
    <source>
        <dbReference type="EMBL" id="RZO28388.1"/>
    </source>
</evidence>
<evidence type="ECO:0000313" key="3">
    <source>
        <dbReference type="Proteomes" id="UP000315283"/>
    </source>
</evidence>
<dbReference type="SUPFAM" id="SSF53448">
    <property type="entry name" value="Nucleotide-diphospho-sugar transferases"/>
    <property type="match status" value="1"/>
</dbReference>
<organism evidence="2 3">
    <name type="scientific">SAR86 cluster bacterium</name>
    <dbReference type="NCBI Taxonomy" id="2030880"/>
    <lineage>
        <taxon>Bacteria</taxon>
        <taxon>Pseudomonadati</taxon>
        <taxon>Pseudomonadota</taxon>
        <taxon>Gammaproteobacteria</taxon>
        <taxon>SAR86 cluster</taxon>
    </lineage>
</organism>
<dbReference type="CDD" id="cd06422">
    <property type="entry name" value="NTP_transferase_like_1"/>
    <property type="match status" value="1"/>
</dbReference>
<reference evidence="2 3" key="1">
    <citation type="submission" date="2019-02" db="EMBL/GenBank/DDBJ databases">
        <title>Prokaryotic population dynamics and viral predation in marine succession experiment using metagenomics: the confinement effect.</title>
        <authorList>
            <person name="Haro-Moreno J.M."/>
            <person name="Rodriguez-Valera F."/>
            <person name="Lopez-Perez M."/>
        </authorList>
    </citation>
    <scope>NUCLEOTIDE SEQUENCE [LARGE SCALE GENOMIC DNA]</scope>
    <source>
        <strain evidence="2">MED-G164</strain>
    </source>
</reference>
<dbReference type="InterPro" id="IPR050486">
    <property type="entry name" value="Mannose-1P_guanyltransferase"/>
</dbReference>
<dbReference type="Proteomes" id="UP000315283">
    <property type="component" value="Unassembled WGS sequence"/>
</dbReference>
<feature type="domain" description="Nucleotidyl transferase" evidence="1">
    <location>
        <begin position="2"/>
        <end position="121"/>
    </location>
</feature>
<dbReference type="AlphaFoldDB" id="A0A520N4I6"/>
<dbReference type="InterPro" id="IPR005835">
    <property type="entry name" value="NTP_transferase_dom"/>
</dbReference>
<evidence type="ECO:0000259" key="1">
    <source>
        <dbReference type="Pfam" id="PF00483"/>
    </source>
</evidence>
<dbReference type="EMBL" id="SHBJ01000014">
    <property type="protein sequence ID" value="RZO28388.1"/>
    <property type="molecule type" value="Genomic_DNA"/>
</dbReference>
<sequence length="223" mass="24738">MKAMILAAGFGKRLLPLTENLPKPLLKVGDQTLIERNINYLIKSGFSEIVINASHHGDLLMEHVNNIFPGHNILFSIEEKPLGTGGGILNALEIVGDETFLVMNSDIFHNIDITHLPKDIEAAHLIGVSNPGHNPNGDFKINDNIVEITKGSNNLTWSGISIINPVIFKENSFESKTFNMWDTVLPKYISSKKVTAHASSEFWIDVGTPERLNLANRVYNDKN</sequence>
<dbReference type="GO" id="GO:0016740">
    <property type="term" value="F:transferase activity"/>
    <property type="evidence" value="ECO:0007669"/>
    <property type="project" value="UniProtKB-KW"/>
</dbReference>
<protein>
    <submittedName>
        <fullName evidence="2">Nucleotidyltransferase family protein</fullName>
    </submittedName>
</protein>
<proteinExistence type="predicted"/>
<dbReference type="Pfam" id="PF00483">
    <property type="entry name" value="NTP_transferase"/>
    <property type="match status" value="1"/>
</dbReference>
<dbReference type="InterPro" id="IPR029044">
    <property type="entry name" value="Nucleotide-diphossugar_trans"/>
</dbReference>
<dbReference type="Gene3D" id="3.90.550.10">
    <property type="entry name" value="Spore Coat Polysaccharide Biosynthesis Protein SpsA, Chain A"/>
    <property type="match status" value="1"/>
</dbReference>
<dbReference type="PANTHER" id="PTHR22572">
    <property type="entry name" value="SUGAR-1-PHOSPHATE GUANYL TRANSFERASE"/>
    <property type="match status" value="1"/>
</dbReference>
<gene>
    <name evidence="2" type="ORF">EVA97_02765</name>
</gene>
<name>A0A520N4I6_9GAMM</name>
<keyword evidence="2" id="KW-0808">Transferase</keyword>